<evidence type="ECO:0000256" key="1">
    <source>
        <dbReference type="ARBA" id="ARBA00010688"/>
    </source>
</evidence>
<dbReference type="PANTHER" id="PTHR43320">
    <property type="entry name" value="SUGAR KINASE"/>
    <property type="match status" value="1"/>
</dbReference>
<protein>
    <submittedName>
        <fullName evidence="5">Sugar kinase</fullName>
    </submittedName>
</protein>
<evidence type="ECO:0000313" key="6">
    <source>
        <dbReference type="Proteomes" id="UP001644719"/>
    </source>
</evidence>
<comment type="caution">
    <text evidence="5">The sequence shown here is derived from an EMBL/GenBank/DDBJ whole genome shotgun (WGS) entry which is preliminary data.</text>
</comment>
<comment type="similarity">
    <text evidence="1">Belongs to the carbohydrate kinase PfkB family.</text>
</comment>
<keyword evidence="3 5" id="KW-0418">Kinase</keyword>
<sequence>MSRVVTFGEIMMRLNPDGYMELLQAPSLNISFAGGEANAAVSIANFGMDVDFVTKLPENVLGKRAAMELRKYGVEVNKIVYGGPRLGTYFVEKGVSQRPVKVLYDRQNSSISLAKRSDFDWEKILEGASWFHFTGITPALGGECVEICKDALKVCKKKNITVCCDINYREKLWTKEAAGKVMTELLKYVDVCLINEGQAKDVLGIHGKYEDEGTEEHRKENCRSVAEQVADRFGCKIVAATLRTSISASVNGWSGMLYTNGEAYYSADYKFEIVDRLGGGDSFAGALIYSLASGYDPKKTIEFATAASCLKHTIEYDYNLSTIEDVNLLIQNGNKGFVQR</sequence>
<feature type="domain" description="Carbohydrate kinase PfkB" evidence="4">
    <location>
        <begin position="1"/>
        <end position="311"/>
    </location>
</feature>
<keyword evidence="6" id="KW-1185">Reference proteome</keyword>
<organism evidence="5 6">
    <name type="scientific">Blautia faecis</name>
    <dbReference type="NCBI Taxonomy" id="871665"/>
    <lineage>
        <taxon>Bacteria</taxon>
        <taxon>Bacillati</taxon>
        <taxon>Bacillota</taxon>
        <taxon>Clostridia</taxon>
        <taxon>Lachnospirales</taxon>
        <taxon>Lachnospiraceae</taxon>
        <taxon>Blautia</taxon>
    </lineage>
</organism>
<dbReference type="InterPro" id="IPR011611">
    <property type="entry name" value="PfkB_dom"/>
</dbReference>
<dbReference type="RefSeq" id="WP_173769599.1">
    <property type="nucleotide sequence ID" value="NZ_JAAITS010000014.1"/>
</dbReference>
<evidence type="ECO:0000313" key="5">
    <source>
        <dbReference type="EMBL" id="NSG85134.1"/>
    </source>
</evidence>
<dbReference type="SUPFAM" id="SSF53613">
    <property type="entry name" value="Ribokinase-like"/>
    <property type="match status" value="1"/>
</dbReference>
<dbReference type="GO" id="GO:0016301">
    <property type="term" value="F:kinase activity"/>
    <property type="evidence" value="ECO:0007669"/>
    <property type="project" value="UniProtKB-KW"/>
</dbReference>
<keyword evidence="2" id="KW-0808">Transferase</keyword>
<evidence type="ECO:0000256" key="3">
    <source>
        <dbReference type="ARBA" id="ARBA00022777"/>
    </source>
</evidence>
<dbReference type="Gene3D" id="3.40.1190.20">
    <property type="match status" value="1"/>
</dbReference>
<gene>
    <name evidence="5" type="ORF">G5B17_06735</name>
</gene>
<dbReference type="EMBL" id="JAAITS010000014">
    <property type="protein sequence ID" value="NSG85134.1"/>
    <property type="molecule type" value="Genomic_DNA"/>
</dbReference>
<evidence type="ECO:0000259" key="4">
    <source>
        <dbReference type="Pfam" id="PF00294"/>
    </source>
</evidence>
<evidence type="ECO:0000256" key="2">
    <source>
        <dbReference type="ARBA" id="ARBA00022679"/>
    </source>
</evidence>
<name>A0ABX2H6X5_9FIRM</name>
<dbReference type="CDD" id="cd01166">
    <property type="entry name" value="KdgK"/>
    <property type="match status" value="1"/>
</dbReference>
<proteinExistence type="inferred from homology"/>
<dbReference type="GeneID" id="69513844"/>
<reference evidence="5 6" key="1">
    <citation type="journal article" date="2020" name="Cell Host Microbe">
        <title>Functional and Genomic Variation between Human-Derived Isolates of Lachnospiraceae Reveals Inter- and Intra-Species Diversity.</title>
        <authorList>
            <person name="Sorbara M.T."/>
            <person name="Littmann E.R."/>
            <person name="Fontana E."/>
            <person name="Moody T.U."/>
            <person name="Kohout C.E."/>
            <person name="Gjonbalaj M."/>
            <person name="Eaton V."/>
            <person name="Seok R."/>
            <person name="Leiner I.M."/>
            <person name="Pamer E.G."/>
        </authorList>
    </citation>
    <scope>NUCLEOTIDE SEQUENCE [LARGE SCALE GENOMIC DNA]</scope>
    <source>
        <strain evidence="5 6">MSK.17.74</strain>
    </source>
</reference>
<dbReference type="InterPro" id="IPR029056">
    <property type="entry name" value="Ribokinase-like"/>
</dbReference>
<dbReference type="Pfam" id="PF00294">
    <property type="entry name" value="PfkB"/>
    <property type="match status" value="1"/>
</dbReference>
<dbReference type="PANTHER" id="PTHR43320:SF2">
    <property type="entry name" value="2-DEHYDRO-3-DEOXYGLUCONOKINASE_2-DEHYDRO-3-DEOXYGALACTONOKINASE"/>
    <property type="match status" value="1"/>
</dbReference>
<dbReference type="Proteomes" id="UP001644719">
    <property type="component" value="Unassembled WGS sequence"/>
</dbReference>
<dbReference type="InterPro" id="IPR052700">
    <property type="entry name" value="Carb_kinase_PfkB-like"/>
</dbReference>
<accession>A0ABX2H6X5</accession>